<dbReference type="PANTHER" id="PTHR30386:SF17">
    <property type="entry name" value="ALKALINE PROTEASE SECRETION PROTEIN APRE"/>
    <property type="match status" value="1"/>
</dbReference>
<keyword evidence="4 9" id="KW-1003">Cell membrane</keyword>
<evidence type="ECO:0000256" key="2">
    <source>
        <dbReference type="ARBA" id="ARBA00009477"/>
    </source>
</evidence>
<accession>A0A4Z0BUY3</accession>
<evidence type="ECO:0000259" key="12">
    <source>
        <dbReference type="Pfam" id="PF26002"/>
    </source>
</evidence>
<keyword evidence="14" id="KW-1185">Reference proteome</keyword>
<dbReference type="RefSeq" id="WP_135264637.1">
    <property type="nucleotide sequence ID" value="NZ_SMLM01000002.1"/>
</dbReference>
<evidence type="ECO:0000256" key="3">
    <source>
        <dbReference type="ARBA" id="ARBA00022448"/>
    </source>
</evidence>
<dbReference type="OrthoDB" id="9775513at2"/>
<evidence type="ECO:0000313" key="13">
    <source>
        <dbReference type="EMBL" id="TFZ03113.1"/>
    </source>
</evidence>
<dbReference type="GO" id="GO:0015031">
    <property type="term" value="P:protein transport"/>
    <property type="evidence" value="ECO:0007669"/>
    <property type="project" value="InterPro"/>
</dbReference>
<dbReference type="InterPro" id="IPR050739">
    <property type="entry name" value="MFP"/>
</dbReference>
<keyword evidence="7 9" id="KW-1133">Transmembrane helix</keyword>
<dbReference type="AlphaFoldDB" id="A0A4Z0BUY3"/>
<reference evidence="13 14" key="1">
    <citation type="submission" date="2019-03" db="EMBL/GenBank/DDBJ databases">
        <title>Ramlibacter henchirensis DSM 14656, whole genome shotgun sequence.</title>
        <authorList>
            <person name="Zhang X."/>
            <person name="Feng G."/>
            <person name="Zhu H."/>
        </authorList>
    </citation>
    <scope>NUCLEOTIDE SEQUENCE [LARGE SCALE GENOMIC DNA]</scope>
    <source>
        <strain evidence="13 14">DSM 14656</strain>
    </source>
</reference>
<evidence type="ECO:0000256" key="1">
    <source>
        <dbReference type="ARBA" id="ARBA00004377"/>
    </source>
</evidence>
<dbReference type="InterPro" id="IPR010129">
    <property type="entry name" value="T1SS_HlyD"/>
</dbReference>
<name>A0A4Z0BUY3_9BURK</name>
<feature type="transmembrane region" description="Helical" evidence="9">
    <location>
        <begin position="23"/>
        <end position="44"/>
    </location>
</feature>
<proteinExistence type="inferred from homology"/>
<dbReference type="Gene3D" id="1.10.287.470">
    <property type="entry name" value="Helix hairpin bin"/>
    <property type="match status" value="1"/>
</dbReference>
<dbReference type="Proteomes" id="UP000298180">
    <property type="component" value="Unassembled WGS sequence"/>
</dbReference>
<evidence type="ECO:0000256" key="5">
    <source>
        <dbReference type="ARBA" id="ARBA00022519"/>
    </source>
</evidence>
<keyword evidence="3 9" id="KW-0813">Transport</keyword>
<evidence type="ECO:0000256" key="4">
    <source>
        <dbReference type="ARBA" id="ARBA00022475"/>
    </source>
</evidence>
<dbReference type="InterPro" id="IPR058982">
    <property type="entry name" value="Beta-barrel_AprE"/>
</dbReference>
<dbReference type="NCBIfam" id="TIGR01843">
    <property type="entry name" value="type_I_hlyD"/>
    <property type="match status" value="1"/>
</dbReference>
<feature type="coiled-coil region" evidence="10">
    <location>
        <begin position="234"/>
        <end position="283"/>
    </location>
</feature>
<keyword evidence="8 9" id="KW-0472">Membrane</keyword>
<dbReference type="Gene3D" id="2.40.50.100">
    <property type="match status" value="1"/>
</dbReference>
<evidence type="ECO:0000256" key="9">
    <source>
        <dbReference type="RuleBase" id="RU365093"/>
    </source>
</evidence>
<gene>
    <name evidence="13" type="ORF">EZ313_18040</name>
</gene>
<evidence type="ECO:0000256" key="7">
    <source>
        <dbReference type="ARBA" id="ARBA00022989"/>
    </source>
</evidence>
<dbReference type="Gene3D" id="2.40.30.170">
    <property type="match status" value="1"/>
</dbReference>
<protein>
    <recommendedName>
        <fullName evidence="9">Membrane fusion protein (MFP) family protein</fullName>
    </recommendedName>
</protein>
<dbReference type="PRINTS" id="PR01490">
    <property type="entry name" value="RTXTOXIND"/>
</dbReference>
<organism evidence="13 14">
    <name type="scientific">Ramlibacter henchirensis</name>
    <dbReference type="NCBI Taxonomy" id="204072"/>
    <lineage>
        <taxon>Bacteria</taxon>
        <taxon>Pseudomonadati</taxon>
        <taxon>Pseudomonadota</taxon>
        <taxon>Betaproteobacteria</taxon>
        <taxon>Burkholderiales</taxon>
        <taxon>Comamonadaceae</taxon>
        <taxon>Ramlibacter</taxon>
    </lineage>
</organism>
<dbReference type="Pfam" id="PF26002">
    <property type="entry name" value="Beta-barrel_AprE"/>
    <property type="match status" value="1"/>
</dbReference>
<dbReference type="Pfam" id="PF25994">
    <property type="entry name" value="HH_AprE"/>
    <property type="match status" value="1"/>
</dbReference>
<comment type="subcellular location">
    <subcellularLocation>
        <location evidence="1 9">Cell inner membrane</location>
        <topology evidence="1 9">Single-pass membrane protein</topology>
    </subcellularLocation>
</comment>
<evidence type="ECO:0000256" key="8">
    <source>
        <dbReference type="ARBA" id="ARBA00023136"/>
    </source>
</evidence>
<dbReference type="InterPro" id="IPR058781">
    <property type="entry name" value="HH_AprE-like"/>
</dbReference>
<feature type="coiled-coil region" evidence="10">
    <location>
        <begin position="175"/>
        <end position="206"/>
    </location>
</feature>
<evidence type="ECO:0000259" key="11">
    <source>
        <dbReference type="Pfam" id="PF25994"/>
    </source>
</evidence>
<feature type="domain" description="AprE-like long alpha-helical hairpin" evidence="11">
    <location>
        <begin position="100"/>
        <end position="289"/>
    </location>
</feature>
<evidence type="ECO:0000313" key="14">
    <source>
        <dbReference type="Proteomes" id="UP000298180"/>
    </source>
</evidence>
<keyword evidence="5 9" id="KW-0997">Cell inner membrane</keyword>
<feature type="domain" description="AprE-like beta-barrel" evidence="12">
    <location>
        <begin position="332"/>
        <end position="419"/>
    </location>
</feature>
<keyword evidence="6 9" id="KW-0812">Transmembrane</keyword>
<comment type="similarity">
    <text evidence="2 9">Belongs to the membrane fusion protein (MFP) (TC 8.A.1) family.</text>
</comment>
<comment type="caution">
    <text evidence="13">The sequence shown here is derived from an EMBL/GenBank/DDBJ whole genome shotgun (WGS) entry which is preliminary data.</text>
</comment>
<evidence type="ECO:0000256" key="10">
    <source>
        <dbReference type="SAM" id="Coils"/>
    </source>
</evidence>
<keyword evidence="10" id="KW-0175">Coiled coil</keyword>
<dbReference type="EMBL" id="SMLM01000002">
    <property type="protein sequence ID" value="TFZ03113.1"/>
    <property type="molecule type" value="Genomic_DNA"/>
</dbReference>
<dbReference type="GO" id="GO:0005886">
    <property type="term" value="C:plasma membrane"/>
    <property type="evidence" value="ECO:0007669"/>
    <property type="project" value="UniProtKB-SubCell"/>
</dbReference>
<dbReference type="PANTHER" id="PTHR30386">
    <property type="entry name" value="MEMBRANE FUSION SUBUNIT OF EMRAB-TOLC MULTIDRUG EFFLUX PUMP"/>
    <property type="match status" value="1"/>
</dbReference>
<evidence type="ECO:0000256" key="6">
    <source>
        <dbReference type="ARBA" id="ARBA00022692"/>
    </source>
</evidence>
<sequence length="444" mass="49127">MNIAMAPEAGTASHNTQREAGRLVRIGGWILVGAVLPIALWMGFAPLSMAVVAPAVVKVDLNRRPVQHLEGGTVREVLVRDGQHVKAGEPVLILGDVRVDADRNRLDYRVQVERAALARLEAEQRLAPELRFPEDLLQAARLDSRIEEALTKEIALFKAQRHSLDSGTALMRTQRERVEQEIAAVKAQIEQAQKSLDLQRRDLENNRGLIREGFISSSRISQLEATVMDYAAKMEERRTELARADQRLAEIDLKIQSTRNEYVKAASDQLKVTAQRLSEVEQEQRKSEDAAKRQVVVAPASGEIIDLKFTSAGAVVGPGEAIADIVPSGTPLMVEARVRPEDISNVHLGQRARVKFTAFKYRNTMMVEGKVTYVSGDRLVERQTGIPYYSALVLADPKALAAIGDFKLQAGMPAEVYIEGSQQTALQYLAEPITTTLRRAGRQM</sequence>